<protein>
    <submittedName>
        <fullName evidence="1">Uncharacterized protein</fullName>
    </submittedName>
</protein>
<dbReference type="AlphaFoldDB" id="A0A4Z2IRD2"/>
<sequence>MNHQPSQAGEQGPCVTYRPSGAGQGYEDKIRTFLADIVPGSSRGPWEIYRGEIWIVAALALALALVQQQERAPQGSPLPEDYFLLGLHPLLVPSHPQPELHLPHWGLPLQGRLLLLLLLLVVHCCLLVPVLPRQVEVPLSQACCLPPVLVPPLEHCLVVLQPLQADGELIEDQFLAQGHFAGAKDHIFNPAQLSHASP</sequence>
<evidence type="ECO:0000313" key="1">
    <source>
        <dbReference type="EMBL" id="TNN80549.1"/>
    </source>
</evidence>
<organism evidence="1 2">
    <name type="scientific">Liparis tanakae</name>
    <name type="common">Tanaka's snailfish</name>
    <dbReference type="NCBI Taxonomy" id="230148"/>
    <lineage>
        <taxon>Eukaryota</taxon>
        <taxon>Metazoa</taxon>
        <taxon>Chordata</taxon>
        <taxon>Craniata</taxon>
        <taxon>Vertebrata</taxon>
        <taxon>Euteleostomi</taxon>
        <taxon>Actinopterygii</taxon>
        <taxon>Neopterygii</taxon>
        <taxon>Teleostei</taxon>
        <taxon>Neoteleostei</taxon>
        <taxon>Acanthomorphata</taxon>
        <taxon>Eupercaria</taxon>
        <taxon>Perciformes</taxon>
        <taxon>Cottioidei</taxon>
        <taxon>Cottales</taxon>
        <taxon>Liparidae</taxon>
        <taxon>Liparis</taxon>
    </lineage>
</organism>
<gene>
    <name evidence="1" type="ORF">EYF80_009288</name>
</gene>
<dbReference type="Proteomes" id="UP000314294">
    <property type="component" value="Unassembled WGS sequence"/>
</dbReference>
<proteinExistence type="predicted"/>
<reference evidence="1 2" key="1">
    <citation type="submission" date="2019-03" db="EMBL/GenBank/DDBJ databases">
        <title>First draft genome of Liparis tanakae, snailfish: a comprehensive survey of snailfish specific genes.</title>
        <authorList>
            <person name="Kim W."/>
            <person name="Song I."/>
            <person name="Jeong J.-H."/>
            <person name="Kim D."/>
            <person name="Kim S."/>
            <person name="Ryu S."/>
            <person name="Song J.Y."/>
            <person name="Lee S.K."/>
        </authorList>
    </citation>
    <scope>NUCLEOTIDE SEQUENCE [LARGE SCALE GENOMIC DNA]</scope>
    <source>
        <tissue evidence="1">Muscle</tissue>
    </source>
</reference>
<evidence type="ECO:0000313" key="2">
    <source>
        <dbReference type="Proteomes" id="UP000314294"/>
    </source>
</evidence>
<comment type="caution">
    <text evidence="1">The sequence shown here is derived from an EMBL/GenBank/DDBJ whole genome shotgun (WGS) entry which is preliminary data.</text>
</comment>
<dbReference type="EMBL" id="SRLO01000054">
    <property type="protein sequence ID" value="TNN80549.1"/>
    <property type="molecule type" value="Genomic_DNA"/>
</dbReference>
<name>A0A4Z2IRD2_9TELE</name>
<accession>A0A4Z2IRD2</accession>
<keyword evidence="2" id="KW-1185">Reference proteome</keyword>